<dbReference type="Gene3D" id="2.160.10.10">
    <property type="entry name" value="Hexapeptide repeat proteins"/>
    <property type="match status" value="1"/>
</dbReference>
<protein>
    <recommendedName>
        <fullName evidence="5">Dynactin subunit 5</fullName>
    </recommendedName>
</protein>
<evidence type="ECO:0000313" key="7">
    <source>
        <dbReference type="Proteomes" id="UP000398389"/>
    </source>
</evidence>
<gene>
    <name evidence="6" type="ORF">SAPINGB_P004954</name>
</gene>
<comment type="similarity">
    <text evidence="4">Belongs to the dynactin subunits 5/6 family. Dynactin subunit 5 subfamily.</text>
</comment>
<dbReference type="Pfam" id="PF21711">
    <property type="entry name" value="DCTN5"/>
    <property type="match status" value="1"/>
</dbReference>
<dbReference type="GO" id="GO:0005869">
    <property type="term" value="C:dynactin complex"/>
    <property type="evidence" value="ECO:0007669"/>
    <property type="project" value="TreeGrafter"/>
</dbReference>
<evidence type="ECO:0000313" key="6">
    <source>
        <dbReference type="EMBL" id="VVT56310.1"/>
    </source>
</evidence>
<comment type="subcellular location">
    <subcellularLocation>
        <location evidence="1">Cytoplasm</location>
        <location evidence="1">Cytoskeleton</location>
    </subcellularLocation>
</comment>
<evidence type="ECO:0000256" key="4">
    <source>
        <dbReference type="ARBA" id="ARBA00034706"/>
    </source>
</evidence>
<dbReference type="PANTHER" id="PTHR46126:SF1">
    <property type="entry name" value="DYNACTIN SUBUNIT 5"/>
    <property type="match status" value="1"/>
</dbReference>
<dbReference type="InterPro" id="IPR011004">
    <property type="entry name" value="Trimer_LpxA-like_sf"/>
</dbReference>
<evidence type="ECO:0000256" key="5">
    <source>
        <dbReference type="ARBA" id="ARBA00034865"/>
    </source>
</evidence>
<dbReference type="InterPro" id="IPR047125">
    <property type="entry name" value="DCTN5"/>
</dbReference>
<keyword evidence="3" id="KW-0206">Cytoskeleton</keyword>
<dbReference type="Proteomes" id="UP000398389">
    <property type="component" value="Unassembled WGS sequence"/>
</dbReference>
<accession>A0A5E8C099</accession>
<dbReference type="AlphaFoldDB" id="A0A5E8C099"/>
<reference evidence="6 7" key="1">
    <citation type="submission" date="2019-09" db="EMBL/GenBank/DDBJ databases">
        <authorList>
            <person name="Brejova B."/>
        </authorList>
    </citation>
    <scope>NUCLEOTIDE SEQUENCE [LARGE SCALE GENOMIC DNA]</scope>
</reference>
<evidence type="ECO:0000256" key="3">
    <source>
        <dbReference type="ARBA" id="ARBA00023212"/>
    </source>
</evidence>
<proteinExistence type="inferred from homology"/>
<dbReference type="CDD" id="cd03359">
    <property type="entry name" value="LbH_Dynactin_5"/>
    <property type="match status" value="1"/>
</dbReference>
<dbReference type="PANTHER" id="PTHR46126">
    <property type="entry name" value="DYNACTIN SUBUNIT 5"/>
    <property type="match status" value="1"/>
</dbReference>
<sequence length="221" mass="24424">MSTSNTPQLKNARPIRRIPITSRSDYIVTDSGNRISRQSRIKGSQYITLAGKNLVEKNVTIRGDLHRPDLKAPVVSVGFYCIFEESSFIYPPARKLPISEESALSQEQAKAICPETGKIHFPIKIGSYVYVGQGTRLEAAQIGNNVYIGKNCTIGEFANIKDCVIIEDGTVVPPYVTVSPFSRISGEPSLFIEELPESTEHVLEMYCRKVYAGIDMVGPPL</sequence>
<dbReference type="EMBL" id="CABVLU010000004">
    <property type="protein sequence ID" value="VVT56310.1"/>
    <property type="molecule type" value="Genomic_DNA"/>
</dbReference>
<dbReference type="GeneID" id="43583769"/>
<dbReference type="SUPFAM" id="SSF51161">
    <property type="entry name" value="Trimeric LpxA-like enzymes"/>
    <property type="match status" value="1"/>
</dbReference>
<dbReference type="OrthoDB" id="417208at2759"/>
<keyword evidence="2" id="KW-0963">Cytoplasm</keyword>
<name>A0A5E8C099_9ASCO</name>
<organism evidence="6 7">
    <name type="scientific">Magnusiomyces paraingens</name>
    <dbReference type="NCBI Taxonomy" id="2606893"/>
    <lineage>
        <taxon>Eukaryota</taxon>
        <taxon>Fungi</taxon>
        <taxon>Dikarya</taxon>
        <taxon>Ascomycota</taxon>
        <taxon>Saccharomycotina</taxon>
        <taxon>Dipodascomycetes</taxon>
        <taxon>Dipodascales</taxon>
        <taxon>Dipodascaceae</taxon>
        <taxon>Magnusiomyces</taxon>
    </lineage>
</organism>
<dbReference type="RefSeq" id="XP_031855560.1">
    <property type="nucleotide sequence ID" value="XM_031999669.1"/>
</dbReference>
<evidence type="ECO:0000256" key="2">
    <source>
        <dbReference type="ARBA" id="ARBA00022490"/>
    </source>
</evidence>
<keyword evidence="7" id="KW-1185">Reference proteome</keyword>
<evidence type="ECO:0000256" key="1">
    <source>
        <dbReference type="ARBA" id="ARBA00004245"/>
    </source>
</evidence>